<dbReference type="AlphaFoldDB" id="A0A5C3PFD0"/>
<dbReference type="SUPFAM" id="SSF144232">
    <property type="entry name" value="HIT/MYND zinc finger-like"/>
    <property type="match status" value="1"/>
</dbReference>
<dbReference type="InParanoid" id="A0A5C3PFD0"/>
<accession>A0A5C3PFD0</accession>
<keyword evidence="1" id="KW-0479">Metal-binding</keyword>
<sequence length="333" mass="37609">MAADTLSSESSIRQEDVVNALGLNACFYCDARDPDGKKLRRCGGCSVALYSDTDCQKAAWREHKLVCRMQNPGETVMSETPFSGAMSSPSPWAHLQPPSRTAEFTSVMELCADLKEYRDMHDWAFAQIVASAAHFVPGGGVEEAIRANLFLNFTVIPVKGISNPNPANSWIVEQFTIHPVDALLTANPNLVRMWGDARPEYRAMDQRHKARNDPGYLGLFPVLYTVKNTNHSITTYHGLYRPRNPDLVRQQSTQDALMDMVRLCETYICQGFPLRRVEGPAYALPGRMVRKKKTYKWTPLFNDWHGQRIDFGGLYTFKTKMCPSHLMEFCTSL</sequence>
<protein>
    <recommendedName>
        <fullName evidence="5">MYND-type domain-containing protein</fullName>
    </recommendedName>
</protein>
<dbReference type="Gene3D" id="6.10.140.2220">
    <property type="match status" value="1"/>
</dbReference>
<keyword evidence="3" id="KW-0862">Zinc</keyword>
<feature type="domain" description="MYND-type" evidence="5">
    <location>
        <begin position="26"/>
        <end position="67"/>
    </location>
</feature>
<dbReference type="InterPro" id="IPR002893">
    <property type="entry name" value="Znf_MYND"/>
</dbReference>
<evidence type="ECO:0000313" key="7">
    <source>
        <dbReference type="Proteomes" id="UP000308197"/>
    </source>
</evidence>
<evidence type="ECO:0000313" key="6">
    <source>
        <dbReference type="EMBL" id="TFK87932.1"/>
    </source>
</evidence>
<evidence type="ECO:0000256" key="4">
    <source>
        <dbReference type="PROSITE-ProRule" id="PRU00134"/>
    </source>
</evidence>
<dbReference type="Pfam" id="PF01753">
    <property type="entry name" value="zf-MYND"/>
    <property type="match status" value="1"/>
</dbReference>
<keyword evidence="2 4" id="KW-0863">Zinc-finger</keyword>
<dbReference type="PROSITE" id="PS50865">
    <property type="entry name" value="ZF_MYND_2"/>
    <property type="match status" value="1"/>
</dbReference>
<dbReference type="STRING" id="1314778.A0A5C3PFD0"/>
<evidence type="ECO:0000259" key="5">
    <source>
        <dbReference type="PROSITE" id="PS50865"/>
    </source>
</evidence>
<evidence type="ECO:0000256" key="2">
    <source>
        <dbReference type="ARBA" id="ARBA00022771"/>
    </source>
</evidence>
<proteinExistence type="predicted"/>
<gene>
    <name evidence="6" type="ORF">K466DRAFT_662691</name>
</gene>
<name>A0A5C3PFD0_9APHY</name>
<organism evidence="6 7">
    <name type="scientific">Polyporus arcularius HHB13444</name>
    <dbReference type="NCBI Taxonomy" id="1314778"/>
    <lineage>
        <taxon>Eukaryota</taxon>
        <taxon>Fungi</taxon>
        <taxon>Dikarya</taxon>
        <taxon>Basidiomycota</taxon>
        <taxon>Agaricomycotina</taxon>
        <taxon>Agaricomycetes</taxon>
        <taxon>Polyporales</taxon>
        <taxon>Polyporaceae</taxon>
        <taxon>Polyporus</taxon>
    </lineage>
</organism>
<dbReference type="GO" id="GO:0008270">
    <property type="term" value="F:zinc ion binding"/>
    <property type="evidence" value="ECO:0007669"/>
    <property type="project" value="UniProtKB-KW"/>
</dbReference>
<keyword evidence="7" id="KW-1185">Reference proteome</keyword>
<dbReference type="Proteomes" id="UP000308197">
    <property type="component" value="Unassembled WGS sequence"/>
</dbReference>
<evidence type="ECO:0000256" key="1">
    <source>
        <dbReference type="ARBA" id="ARBA00022723"/>
    </source>
</evidence>
<dbReference type="EMBL" id="ML211133">
    <property type="protein sequence ID" value="TFK87932.1"/>
    <property type="molecule type" value="Genomic_DNA"/>
</dbReference>
<reference evidence="6 7" key="1">
    <citation type="journal article" date="2019" name="Nat. Ecol. Evol.">
        <title>Megaphylogeny resolves global patterns of mushroom evolution.</title>
        <authorList>
            <person name="Varga T."/>
            <person name="Krizsan K."/>
            <person name="Foldi C."/>
            <person name="Dima B."/>
            <person name="Sanchez-Garcia M."/>
            <person name="Sanchez-Ramirez S."/>
            <person name="Szollosi G.J."/>
            <person name="Szarkandi J.G."/>
            <person name="Papp V."/>
            <person name="Albert L."/>
            <person name="Andreopoulos W."/>
            <person name="Angelini C."/>
            <person name="Antonin V."/>
            <person name="Barry K.W."/>
            <person name="Bougher N.L."/>
            <person name="Buchanan P."/>
            <person name="Buyck B."/>
            <person name="Bense V."/>
            <person name="Catcheside P."/>
            <person name="Chovatia M."/>
            <person name="Cooper J."/>
            <person name="Damon W."/>
            <person name="Desjardin D."/>
            <person name="Finy P."/>
            <person name="Geml J."/>
            <person name="Haridas S."/>
            <person name="Hughes K."/>
            <person name="Justo A."/>
            <person name="Karasinski D."/>
            <person name="Kautmanova I."/>
            <person name="Kiss B."/>
            <person name="Kocsube S."/>
            <person name="Kotiranta H."/>
            <person name="LaButti K.M."/>
            <person name="Lechner B.E."/>
            <person name="Liimatainen K."/>
            <person name="Lipzen A."/>
            <person name="Lukacs Z."/>
            <person name="Mihaltcheva S."/>
            <person name="Morgado L.N."/>
            <person name="Niskanen T."/>
            <person name="Noordeloos M.E."/>
            <person name="Ohm R.A."/>
            <person name="Ortiz-Santana B."/>
            <person name="Ovrebo C."/>
            <person name="Racz N."/>
            <person name="Riley R."/>
            <person name="Savchenko A."/>
            <person name="Shiryaev A."/>
            <person name="Soop K."/>
            <person name="Spirin V."/>
            <person name="Szebenyi C."/>
            <person name="Tomsovsky M."/>
            <person name="Tulloss R.E."/>
            <person name="Uehling J."/>
            <person name="Grigoriev I.V."/>
            <person name="Vagvolgyi C."/>
            <person name="Papp T."/>
            <person name="Martin F.M."/>
            <person name="Miettinen O."/>
            <person name="Hibbett D.S."/>
            <person name="Nagy L.G."/>
        </authorList>
    </citation>
    <scope>NUCLEOTIDE SEQUENCE [LARGE SCALE GENOMIC DNA]</scope>
    <source>
        <strain evidence="6 7">HHB13444</strain>
    </source>
</reference>
<evidence type="ECO:0000256" key="3">
    <source>
        <dbReference type="ARBA" id="ARBA00022833"/>
    </source>
</evidence>